<dbReference type="EMBL" id="JABEZX010087928">
    <property type="protein sequence ID" value="MBA0575070.1"/>
    <property type="molecule type" value="Genomic_DNA"/>
</dbReference>
<sequence length="21" mass="2481">MLMRQSLISLIDLIRGLHQSR</sequence>
<evidence type="ECO:0000313" key="2">
    <source>
        <dbReference type="Proteomes" id="UP000593572"/>
    </source>
</evidence>
<gene>
    <name evidence="1" type="ORF">Golob_027797</name>
</gene>
<name>A0A7J8NDY1_9ROSI</name>
<evidence type="ECO:0000313" key="1">
    <source>
        <dbReference type="EMBL" id="MBA0575070.1"/>
    </source>
</evidence>
<organism evidence="1 2">
    <name type="scientific">Gossypium lobatum</name>
    <dbReference type="NCBI Taxonomy" id="34289"/>
    <lineage>
        <taxon>Eukaryota</taxon>
        <taxon>Viridiplantae</taxon>
        <taxon>Streptophyta</taxon>
        <taxon>Embryophyta</taxon>
        <taxon>Tracheophyta</taxon>
        <taxon>Spermatophyta</taxon>
        <taxon>Magnoliopsida</taxon>
        <taxon>eudicotyledons</taxon>
        <taxon>Gunneridae</taxon>
        <taxon>Pentapetalae</taxon>
        <taxon>rosids</taxon>
        <taxon>malvids</taxon>
        <taxon>Malvales</taxon>
        <taxon>Malvaceae</taxon>
        <taxon>Malvoideae</taxon>
        <taxon>Gossypium</taxon>
    </lineage>
</organism>
<keyword evidence="2" id="KW-1185">Reference proteome</keyword>
<proteinExistence type="predicted"/>
<protein>
    <submittedName>
        <fullName evidence="1">Uncharacterized protein</fullName>
    </submittedName>
</protein>
<comment type="caution">
    <text evidence="1">The sequence shown here is derived from an EMBL/GenBank/DDBJ whole genome shotgun (WGS) entry which is preliminary data.</text>
</comment>
<accession>A0A7J8NDY1</accession>
<dbReference type="Proteomes" id="UP000593572">
    <property type="component" value="Unassembled WGS sequence"/>
</dbReference>
<reference evidence="1 2" key="1">
    <citation type="journal article" date="2019" name="Genome Biol. Evol.">
        <title>Insights into the evolution of the New World diploid cottons (Gossypium, subgenus Houzingenia) based on genome sequencing.</title>
        <authorList>
            <person name="Grover C.E."/>
            <person name="Arick M.A. 2nd"/>
            <person name="Thrash A."/>
            <person name="Conover J.L."/>
            <person name="Sanders W.S."/>
            <person name="Peterson D.G."/>
            <person name="Frelichowski J.E."/>
            <person name="Scheffler J.A."/>
            <person name="Scheffler B.E."/>
            <person name="Wendel J.F."/>
        </authorList>
    </citation>
    <scope>NUCLEOTIDE SEQUENCE [LARGE SCALE GENOMIC DNA]</scope>
    <source>
        <strain evidence="1">157</strain>
        <tissue evidence="1">Leaf</tissue>
    </source>
</reference>
<dbReference type="AlphaFoldDB" id="A0A7J8NDY1"/>